<evidence type="ECO:0008006" key="4">
    <source>
        <dbReference type="Google" id="ProtNLM"/>
    </source>
</evidence>
<proteinExistence type="predicted"/>
<reference evidence="2" key="1">
    <citation type="submission" date="2021-08" db="EMBL/GenBank/DDBJ databases">
        <title>WGS assembly of Ceratopteris richardii.</title>
        <authorList>
            <person name="Marchant D.B."/>
            <person name="Chen G."/>
            <person name="Jenkins J."/>
            <person name="Shu S."/>
            <person name="Leebens-Mack J."/>
            <person name="Grimwood J."/>
            <person name="Schmutz J."/>
            <person name="Soltis P."/>
            <person name="Soltis D."/>
            <person name="Chen Z.-H."/>
        </authorList>
    </citation>
    <scope>NUCLEOTIDE SEQUENCE</scope>
    <source>
        <strain evidence="2">Whitten #5841</strain>
        <tissue evidence="2">Leaf</tissue>
    </source>
</reference>
<dbReference type="Proteomes" id="UP000825935">
    <property type="component" value="Chromosome 3"/>
</dbReference>
<name>A0A8T2V649_CERRI</name>
<comment type="caution">
    <text evidence="2">The sequence shown here is derived from an EMBL/GenBank/DDBJ whole genome shotgun (WGS) entry which is preliminary data.</text>
</comment>
<protein>
    <recommendedName>
        <fullName evidence="4">Secreted protein</fullName>
    </recommendedName>
</protein>
<accession>A0A8T2V649</accession>
<evidence type="ECO:0000256" key="1">
    <source>
        <dbReference type="SAM" id="SignalP"/>
    </source>
</evidence>
<organism evidence="2 3">
    <name type="scientific">Ceratopteris richardii</name>
    <name type="common">Triangle waterfern</name>
    <dbReference type="NCBI Taxonomy" id="49495"/>
    <lineage>
        <taxon>Eukaryota</taxon>
        <taxon>Viridiplantae</taxon>
        <taxon>Streptophyta</taxon>
        <taxon>Embryophyta</taxon>
        <taxon>Tracheophyta</taxon>
        <taxon>Polypodiopsida</taxon>
        <taxon>Polypodiidae</taxon>
        <taxon>Polypodiales</taxon>
        <taxon>Pteridineae</taxon>
        <taxon>Pteridaceae</taxon>
        <taxon>Parkerioideae</taxon>
        <taxon>Ceratopteris</taxon>
    </lineage>
</organism>
<keyword evidence="3" id="KW-1185">Reference proteome</keyword>
<evidence type="ECO:0000313" key="2">
    <source>
        <dbReference type="EMBL" id="KAH7441215.1"/>
    </source>
</evidence>
<sequence length="76" mass="8544">MNAGSFSGCSLLLSSLLYPWMEGHPDLSWVLSSIHKPPCPSMTLLSVPLRERQLSLHMFKTICTHCVECTAEQMHQ</sequence>
<feature type="signal peptide" evidence="1">
    <location>
        <begin position="1"/>
        <end position="23"/>
    </location>
</feature>
<feature type="chain" id="PRO_5035925830" description="Secreted protein" evidence="1">
    <location>
        <begin position="24"/>
        <end position="76"/>
    </location>
</feature>
<dbReference type="OrthoDB" id="412781at2759"/>
<dbReference type="AlphaFoldDB" id="A0A8T2V649"/>
<dbReference type="EMBL" id="CM035408">
    <property type="protein sequence ID" value="KAH7441215.1"/>
    <property type="molecule type" value="Genomic_DNA"/>
</dbReference>
<evidence type="ECO:0000313" key="3">
    <source>
        <dbReference type="Proteomes" id="UP000825935"/>
    </source>
</evidence>
<keyword evidence="1" id="KW-0732">Signal</keyword>
<gene>
    <name evidence="2" type="ORF">KP509_03G028900</name>
</gene>